<comment type="caution">
    <text evidence="2">The sequence shown here is derived from an EMBL/GenBank/DDBJ whole genome shotgun (WGS) entry which is preliminary data.</text>
</comment>
<dbReference type="EMBL" id="JPQU01000067">
    <property type="protein sequence ID" value="KFE53044.1"/>
    <property type="molecule type" value="Genomic_DNA"/>
</dbReference>
<dbReference type="RefSeq" id="WP_032630823.1">
    <property type="nucleotide sequence ID" value="NZ_JPQU01000067.1"/>
</dbReference>
<dbReference type="InterPro" id="IPR039315">
    <property type="entry name" value="CheW"/>
</dbReference>
<dbReference type="PATRIC" id="fig|317.175.peg.4481"/>
<dbReference type="GO" id="GO:0005829">
    <property type="term" value="C:cytosol"/>
    <property type="evidence" value="ECO:0007669"/>
    <property type="project" value="TreeGrafter"/>
</dbReference>
<dbReference type="InterPro" id="IPR036061">
    <property type="entry name" value="CheW-like_dom_sf"/>
</dbReference>
<reference evidence="2 3" key="1">
    <citation type="submission" date="2014-07" db="EMBL/GenBank/DDBJ databases">
        <title>Draft Genome Sequences of Environmental Pseudomonas syringae strains.</title>
        <authorList>
            <person name="Baltrus D.A."/>
            <person name="Berge O."/>
            <person name="Morris C."/>
        </authorList>
    </citation>
    <scope>NUCLEOTIDE SEQUENCE [LARGE SCALE GENOMIC DNA]</scope>
    <source>
        <strain evidence="2 3">GAW0119</strain>
    </source>
</reference>
<evidence type="ECO:0000313" key="3">
    <source>
        <dbReference type="Proteomes" id="UP000028631"/>
    </source>
</evidence>
<dbReference type="PROSITE" id="PS50851">
    <property type="entry name" value="CHEW"/>
    <property type="match status" value="1"/>
</dbReference>
<dbReference type="Pfam" id="PF01584">
    <property type="entry name" value="CheW"/>
    <property type="match status" value="1"/>
</dbReference>
<proteinExistence type="predicted"/>
<organism evidence="2 3">
    <name type="scientific">Pseudomonas syringae</name>
    <dbReference type="NCBI Taxonomy" id="317"/>
    <lineage>
        <taxon>Bacteria</taxon>
        <taxon>Pseudomonadati</taxon>
        <taxon>Pseudomonadota</taxon>
        <taxon>Gammaproteobacteria</taxon>
        <taxon>Pseudomonadales</taxon>
        <taxon>Pseudomonadaceae</taxon>
        <taxon>Pseudomonas</taxon>
    </lineage>
</organism>
<dbReference type="PANTHER" id="PTHR22617:SF43">
    <property type="entry name" value="PROTEIN PILI"/>
    <property type="match status" value="1"/>
</dbReference>
<sequence>MSEHSASRGSSSVTEKHKLFLLFRIGDERYALEAVEIAEVLPRLQLKAIAHAPRWVAGVFVHRAVMIPVIDLAALTFGESAQVRTSTRLVLVHYRVSADRPSQLLGLIIEQATDTLRCAPSEFKEYGLDNDAFAAYLGPIREDQSGLIQWVRVQDLLTDPVRELLFPVPPARIELLEQGHE</sequence>
<keyword evidence="3" id="KW-1185">Reference proteome</keyword>
<dbReference type="InterPro" id="IPR002545">
    <property type="entry name" value="CheW-lke_dom"/>
</dbReference>
<evidence type="ECO:0000313" key="2">
    <source>
        <dbReference type="EMBL" id="KFE53044.1"/>
    </source>
</evidence>
<gene>
    <name evidence="2" type="ORF">IV01_21475</name>
</gene>
<accession>A0A085VC81</accession>
<dbReference type="Gene3D" id="2.30.30.40">
    <property type="entry name" value="SH3 Domains"/>
    <property type="match status" value="1"/>
</dbReference>
<dbReference type="SMART" id="SM00260">
    <property type="entry name" value="CheW"/>
    <property type="match status" value="1"/>
</dbReference>
<name>A0A085VC81_PSESX</name>
<dbReference type="Gene3D" id="2.40.50.180">
    <property type="entry name" value="CheA-289, Domain 4"/>
    <property type="match status" value="1"/>
</dbReference>
<dbReference type="GO" id="GO:0007165">
    <property type="term" value="P:signal transduction"/>
    <property type="evidence" value="ECO:0007669"/>
    <property type="project" value="InterPro"/>
</dbReference>
<dbReference type="SUPFAM" id="SSF50341">
    <property type="entry name" value="CheW-like"/>
    <property type="match status" value="1"/>
</dbReference>
<dbReference type="Proteomes" id="UP000028631">
    <property type="component" value="Unassembled WGS sequence"/>
</dbReference>
<feature type="domain" description="CheW-like" evidence="1">
    <location>
        <begin position="17"/>
        <end position="162"/>
    </location>
</feature>
<protein>
    <submittedName>
        <fullName evidence="2">Chemotaxis protein CheW</fullName>
    </submittedName>
</protein>
<dbReference type="GO" id="GO:0006935">
    <property type="term" value="P:chemotaxis"/>
    <property type="evidence" value="ECO:0007669"/>
    <property type="project" value="InterPro"/>
</dbReference>
<dbReference type="AlphaFoldDB" id="A0A085VC81"/>
<dbReference type="OrthoDB" id="21913at2"/>
<evidence type="ECO:0000259" key="1">
    <source>
        <dbReference type="PROSITE" id="PS50851"/>
    </source>
</evidence>
<dbReference type="PANTHER" id="PTHR22617">
    <property type="entry name" value="CHEMOTAXIS SENSOR HISTIDINE KINASE-RELATED"/>
    <property type="match status" value="1"/>
</dbReference>